<organism evidence="2 4">
    <name type="scientific">Pseudomonas extremaustralis</name>
    <dbReference type="NCBI Taxonomy" id="359110"/>
    <lineage>
        <taxon>Bacteria</taxon>
        <taxon>Pseudomonadati</taxon>
        <taxon>Pseudomonadota</taxon>
        <taxon>Gammaproteobacteria</taxon>
        <taxon>Pseudomonadales</taxon>
        <taxon>Pseudomonadaceae</taxon>
        <taxon>Pseudomonas</taxon>
    </lineage>
</organism>
<accession>A0A5C5QER9</accession>
<name>A0A5C5QER9_9PSED</name>
<evidence type="ECO:0000313" key="3">
    <source>
        <dbReference type="Proteomes" id="UP000182858"/>
    </source>
</evidence>
<reference evidence="1 3" key="1">
    <citation type="submission" date="2016-10" db="EMBL/GenBank/DDBJ databases">
        <authorList>
            <person name="Varghese N."/>
            <person name="Submissions S."/>
        </authorList>
    </citation>
    <scope>NUCLEOTIDE SEQUENCE [LARGE SCALE GENOMIC DNA]</scope>
    <source>
        <strain evidence="1 3">DSM 17835</strain>
    </source>
</reference>
<evidence type="ECO:0000313" key="4">
    <source>
        <dbReference type="Proteomes" id="UP000317951"/>
    </source>
</evidence>
<dbReference type="GeneID" id="78556709"/>
<evidence type="ECO:0000313" key="1">
    <source>
        <dbReference type="EMBL" id="SDG24542.1"/>
    </source>
</evidence>
<dbReference type="OrthoDB" id="9067983at2"/>
<protein>
    <submittedName>
        <fullName evidence="2">DUF3987 domain-containing protein</fullName>
    </submittedName>
</protein>
<dbReference type="Proteomes" id="UP000182858">
    <property type="component" value="Chromosome I"/>
</dbReference>
<keyword evidence="3" id="KW-1185">Reference proteome</keyword>
<dbReference type="RefSeq" id="WP_081480317.1">
    <property type="nucleotide sequence ID" value="NZ_LT629689.1"/>
</dbReference>
<dbReference type="AlphaFoldDB" id="A0A5C5QER9"/>
<reference evidence="2 4" key="2">
    <citation type="submission" date="2019-06" db="EMBL/GenBank/DDBJ databases">
        <title>Pseudomonas bimorpha sp. nov. isolated from bovine raw milk and skim milk concentrate.</title>
        <authorList>
            <person name="Hofmann K."/>
            <person name="Huptas C."/>
            <person name="Doll E."/>
            <person name="Scherer S."/>
            <person name="Wenning M."/>
        </authorList>
    </citation>
    <scope>NUCLEOTIDE SEQUENCE [LARGE SCALE GENOMIC DNA]</scope>
    <source>
        <strain evidence="2 4">DSM 17835</strain>
    </source>
</reference>
<dbReference type="EMBL" id="LT629689">
    <property type="protein sequence ID" value="SDG24542.1"/>
    <property type="molecule type" value="Genomic_DNA"/>
</dbReference>
<dbReference type="EMBL" id="VFET01000011">
    <property type="protein sequence ID" value="TWS03810.1"/>
    <property type="molecule type" value="Genomic_DNA"/>
</dbReference>
<dbReference type="Pfam" id="PF13148">
    <property type="entry name" value="DUF3987"/>
    <property type="match status" value="1"/>
</dbReference>
<proteinExistence type="predicted"/>
<evidence type="ECO:0000313" key="2">
    <source>
        <dbReference type="EMBL" id="TWS03810.1"/>
    </source>
</evidence>
<sequence length="476" mass="53753">MFESKGKGLPPINSKFPASLQFPLLNSAIDEVERNIQSPRPLIFFGALTAISVAAQGRFDVRKPIGQCVPLSLLMLAIASSGERKSSSENVFLEPVREFQKTQDVVWRAQLGEWEVRDKIWLAKNKELLKRVEKASSRGECTELVEQELIANALVRPVRPRQCKMIYEDSTSEALFCGLYQNIPTAGIISSEGGLKGRAFNDLSKQNAMWSGDPVVVDRKTAESYELHGARLTVSFMTQPSAFKSYIDSHGEKSRGSGLWARFLVCFPESTQGTRVLSGATISWDHINNYAGRLKELLSYNLGLLHSPNQKRKIISFAPAACERWLQVFNDIESEIREGGRFYAAGDHASKLADNIARVAALLHVFEGFDSDISIETLNFAIDFCLWCSDEFYRLFVPPREIDLDVYELRAWFDKYREDGFENVRKNSILQYGPRRLRSKIRLDAALDELISLGEISYSEQGSTLVVDFSRRGYLF</sequence>
<dbReference type="Proteomes" id="UP000317951">
    <property type="component" value="Unassembled WGS sequence"/>
</dbReference>
<gene>
    <name evidence="2" type="ORF">FIV36_14850</name>
    <name evidence="1" type="ORF">SAMN05216591_5392</name>
</gene>
<dbReference type="InterPro" id="IPR025048">
    <property type="entry name" value="DUF3987"/>
</dbReference>